<protein>
    <submittedName>
        <fullName evidence="4">Uncharacterized protein</fullName>
    </submittedName>
</protein>
<name>A0A177SVU7_PSEPU</name>
<feature type="transmembrane region" description="Helical" evidence="3">
    <location>
        <begin position="21"/>
        <end position="43"/>
    </location>
</feature>
<organism evidence="4 5">
    <name type="scientific">Pseudomonas putida</name>
    <name type="common">Arthrobacter siderocapsulatus</name>
    <dbReference type="NCBI Taxonomy" id="303"/>
    <lineage>
        <taxon>Bacteria</taxon>
        <taxon>Pseudomonadati</taxon>
        <taxon>Pseudomonadota</taxon>
        <taxon>Gammaproteobacteria</taxon>
        <taxon>Pseudomonadales</taxon>
        <taxon>Pseudomonadaceae</taxon>
        <taxon>Pseudomonas</taxon>
    </lineage>
</organism>
<keyword evidence="3" id="KW-0472">Membrane</keyword>
<dbReference type="InterPro" id="IPR052534">
    <property type="entry name" value="Extracell_DNA_Util/SecSys_Comp"/>
</dbReference>
<evidence type="ECO:0000313" key="4">
    <source>
        <dbReference type="EMBL" id="OAI95064.1"/>
    </source>
</evidence>
<keyword evidence="1" id="KW-0175">Coiled coil</keyword>
<feature type="region of interest" description="Disordered" evidence="2">
    <location>
        <begin position="151"/>
        <end position="178"/>
    </location>
</feature>
<dbReference type="Pfam" id="PF05137">
    <property type="entry name" value="PilN"/>
    <property type="match status" value="1"/>
</dbReference>
<keyword evidence="3" id="KW-0812">Transmembrane</keyword>
<evidence type="ECO:0000256" key="3">
    <source>
        <dbReference type="SAM" id="Phobius"/>
    </source>
</evidence>
<dbReference type="EMBL" id="LUCV01000003">
    <property type="protein sequence ID" value="OAI95064.1"/>
    <property type="molecule type" value="Genomic_DNA"/>
</dbReference>
<dbReference type="AlphaFoldDB" id="A0A177SVU7"/>
<evidence type="ECO:0000256" key="2">
    <source>
        <dbReference type="SAM" id="MobiDB-lite"/>
    </source>
</evidence>
<dbReference type="InterPro" id="IPR007813">
    <property type="entry name" value="PilN"/>
</dbReference>
<comment type="caution">
    <text evidence="4">The sequence shown here is derived from an EMBL/GenBank/DDBJ whole genome shotgun (WGS) entry which is preliminary data.</text>
</comment>
<proteinExistence type="predicted"/>
<dbReference type="PANTHER" id="PTHR40278:SF1">
    <property type="entry name" value="DNA UTILIZATION PROTEIN HOFN"/>
    <property type="match status" value="1"/>
</dbReference>
<sequence>MAGVNLLPWREWRRRQAIRRWQGMLLGSLVVGALLSIAGVAVLDQRLERQAGANARLDERIAGLAEKLEQVTLLGERIAALQAQSDELQGLQQRQGTGGDLLFHLMHIVPAGARLSELHMADGELGLSGLARSGAEVAQLLRNLRQSPGLGAPDLQELASSPAGERFRVSVSLQRPAP</sequence>
<evidence type="ECO:0000256" key="1">
    <source>
        <dbReference type="SAM" id="Coils"/>
    </source>
</evidence>
<feature type="coiled-coil region" evidence="1">
    <location>
        <begin position="54"/>
        <end position="84"/>
    </location>
</feature>
<dbReference type="RefSeq" id="WP_081263058.1">
    <property type="nucleotide sequence ID" value="NZ_LUCV01000003.1"/>
</dbReference>
<evidence type="ECO:0000313" key="5">
    <source>
        <dbReference type="Proteomes" id="UP000077752"/>
    </source>
</evidence>
<keyword evidence="3" id="KW-1133">Transmembrane helix</keyword>
<gene>
    <name evidence="4" type="ORF">AYO28_06035</name>
</gene>
<reference evidence="4 5" key="1">
    <citation type="submission" date="2016-03" db="EMBL/GenBank/DDBJ databases">
        <title>Draft Genome Assembly of Pseudomonas putida strain CBF10-2.</title>
        <authorList>
            <person name="Iyer R.S."/>
            <person name="Damania A."/>
        </authorList>
    </citation>
    <scope>NUCLEOTIDE SEQUENCE [LARGE SCALE GENOMIC DNA]</scope>
    <source>
        <strain evidence="4 5">CBF10-2</strain>
    </source>
</reference>
<dbReference type="PANTHER" id="PTHR40278">
    <property type="entry name" value="DNA UTILIZATION PROTEIN HOFN"/>
    <property type="match status" value="1"/>
</dbReference>
<dbReference type="Proteomes" id="UP000077752">
    <property type="component" value="Unassembled WGS sequence"/>
</dbReference>
<accession>A0A177SVU7</accession>